<dbReference type="HOGENOM" id="CLU_1803670_0_0_9"/>
<organism evidence="1 2">
    <name type="scientific">Lactobacillus apis</name>
    <dbReference type="NCBI Taxonomy" id="303541"/>
    <lineage>
        <taxon>Bacteria</taxon>
        <taxon>Bacillati</taxon>
        <taxon>Bacillota</taxon>
        <taxon>Bacilli</taxon>
        <taxon>Lactobacillales</taxon>
        <taxon>Lactobacillaceae</taxon>
        <taxon>Lactobacillus</taxon>
    </lineage>
</organism>
<evidence type="ECO:0000313" key="1">
    <source>
        <dbReference type="EMBL" id="KJY59698.1"/>
    </source>
</evidence>
<keyword evidence="2" id="KW-1185">Reference proteome</keyword>
<protein>
    <submittedName>
        <fullName evidence="1">Uncharacterized protein</fullName>
    </submittedName>
</protein>
<evidence type="ECO:0000313" key="2">
    <source>
        <dbReference type="Proteomes" id="UP000033682"/>
    </source>
</evidence>
<gene>
    <name evidence="1" type="ORF">JF72_15380</name>
</gene>
<geneLocation type="plasmid" evidence="1">
    <name>pHma11p1</name>
</geneLocation>
<dbReference type="PATRIC" id="fig|303541.3.peg.112"/>
<name>A0A0F4LN13_9LACO</name>
<dbReference type="AlphaFoldDB" id="A0A0F4LN13"/>
<sequence>MNNRLFVVANHEHDGLCEVDIINDECLILAILELLNCSEERLSKNRLTLGNSNKEYIVFLVGKLEEHDQMSPDLLDIDDSEENYTKGTKTLFVEADRYVICNEKNGKLESITEADMENIKRNTGIVYREDLNYPDPVPCDVIRIRV</sequence>
<keyword evidence="1" id="KW-0614">Plasmid</keyword>
<proteinExistence type="predicted"/>
<accession>A0A0F4LN13</accession>
<dbReference type="RefSeq" id="WP_046308384.1">
    <property type="nucleotide sequence ID" value="NZ_KQ034005.1"/>
</dbReference>
<dbReference type="EMBL" id="JXLG01000016">
    <property type="protein sequence ID" value="KJY59698.1"/>
    <property type="molecule type" value="Genomic_DNA"/>
</dbReference>
<reference evidence="1 2" key="1">
    <citation type="submission" date="2015-01" db="EMBL/GenBank/DDBJ databases">
        <title>Comparative genomics of the lactic acid bacteria isolated from the honey bee gut.</title>
        <authorList>
            <person name="Ellegaard K.M."/>
            <person name="Tamarit D."/>
            <person name="Javelind E."/>
            <person name="Olofsson T."/>
            <person name="Andersson S.G."/>
            <person name="Vasquez A."/>
        </authorList>
    </citation>
    <scope>NUCLEOTIDE SEQUENCE [LARGE SCALE GENOMIC DNA]</scope>
    <source>
        <strain evidence="1 2">Hma11</strain>
        <plasmid evidence="1">pHma11p1</plasmid>
    </source>
</reference>
<dbReference type="Proteomes" id="UP000033682">
    <property type="component" value="Plasmid pHma11p1"/>
</dbReference>
<comment type="caution">
    <text evidence="1">The sequence shown here is derived from an EMBL/GenBank/DDBJ whole genome shotgun (WGS) entry which is preliminary data.</text>
</comment>